<dbReference type="Gene3D" id="3.10.129.10">
    <property type="entry name" value="Hotdog Thioesterase"/>
    <property type="match status" value="1"/>
</dbReference>
<name>A0A6N8DJY5_RHOAC</name>
<dbReference type="InterPro" id="IPR002539">
    <property type="entry name" value="MaoC-like_dom"/>
</dbReference>
<dbReference type="InterPro" id="IPR029069">
    <property type="entry name" value="HotDog_dom_sf"/>
</dbReference>
<protein>
    <recommendedName>
        <fullName evidence="1">MaoC-like domain-containing protein</fullName>
    </recommendedName>
</protein>
<dbReference type="InterPro" id="IPR050965">
    <property type="entry name" value="UPF0336/Enoyl-CoA_hydratase"/>
</dbReference>
<dbReference type="EMBL" id="WNKS01000004">
    <property type="protein sequence ID" value="MTV30687.1"/>
    <property type="molecule type" value="Genomic_DNA"/>
</dbReference>
<proteinExistence type="predicted"/>
<dbReference type="CDD" id="cd03441">
    <property type="entry name" value="R_hydratase_like"/>
    <property type="match status" value="1"/>
</dbReference>
<dbReference type="Pfam" id="PF01575">
    <property type="entry name" value="MaoC_dehydratas"/>
    <property type="match status" value="1"/>
</dbReference>
<reference evidence="2 3" key="1">
    <citation type="submission" date="2019-11" db="EMBL/GenBank/DDBJ databases">
        <title>Whole-genome sequence of a Rhodoblastus acidophilus DSM 142.</title>
        <authorList>
            <person name="Kyndt J.A."/>
            <person name="Meyer T.E."/>
        </authorList>
    </citation>
    <scope>NUCLEOTIDE SEQUENCE [LARGE SCALE GENOMIC DNA]</scope>
    <source>
        <strain evidence="2 3">DSM 142</strain>
    </source>
</reference>
<dbReference type="OrthoDB" id="9800237at2"/>
<organism evidence="2 3">
    <name type="scientific">Rhodoblastus acidophilus</name>
    <name type="common">Rhodopseudomonas acidophila</name>
    <dbReference type="NCBI Taxonomy" id="1074"/>
    <lineage>
        <taxon>Bacteria</taxon>
        <taxon>Pseudomonadati</taxon>
        <taxon>Pseudomonadota</taxon>
        <taxon>Alphaproteobacteria</taxon>
        <taxon>Hyphomicrobiales</taxon>
        <taxon>Rhodoblastaceae</taxon>
        <taxon>Rhodoblastus</taxon>
    </lineage>
</organism>
<sequence length="138" mass="15031">MNSATLLQGEKLPTVIIGPFTHENLADYAAASGDFNPLHLDSTVARQYGFSACPVHGMRILSAFEQLLRDWRGDLITLSLKAQFLTPVLVGERATLSGRVAKVEKRGVGFFGVVRLMAHTEQGSPAIVAEARVKQRVK</sequence>
<gene>
    <name evidence="2" type="ORF">GJ654_06725</name>
</gene>
<dbReference type="RefSeq" id="WP_155445374.1">
    <property type="nucleotide sequence ID" value="NZ_JAOQNR010000005.1"/>
</dbReference>
<dbReference type="GO" id="GO:0019171">
    <property type="term" value="F:(3R)-hydroxyacyl-[acyl-carrier-protein] dehydratase activity"/>
    <property type="evidence" value="ECO:0007669"/>
    <property type="project" value="TreeGrafter"/>
</dbReference>
<feature type="domain" description="MaoC-like" evidence="1">
    <location>
        <begin position="18"/>
        <end position="107"/>
    </location>
</feature>
<evidence type="ECO:0000313" key="2">
    <source>
        <dbReference type="EMBL" id="MTV30687.1"/>
    </source>
</evidence>
<evidence type="ECO:0000313" key="3">
    <source>
        <dbReference type="Proteomes" id="UP000439113"/>
    </source>
</evidence>
<accession>A0A6N8DJY5</accession>
<comment type="caution">
    <text evidence="2">The sequence shown here is derived from an EMBL/GenBank/DDBJ whole genome shotgun (WGS) entry which is preliminary data.</text>
</comment>
<dbReference type="PANTHER" id="PTHR43437">
    <property type="entry name" value="HYDROXYACYL-THIOESTER DEHYDRATASE TYPE 2, MITOCHONDRIAL-RELATED"/>
    <property type="match status" value="1"/>
</dbReference>
<dbReference type="GO" id="GO:0006633">
    <property type="term" value="P:fatty acid biosynthetic process"/>
    <property type="evidence" value="ECO:0007669"/>
    <property type="project" value="TreeGrafter"/>
</dbReference>
<dbReference type="AlphaFoldDB" id="A0A6N8DJY5"/>
<dbReference type="SUPFAM" id="SSF54637">
    <property type="entry name" value="Thioesterase/thiol ester dehydrase-isomerase"/>
    <property type="match status" value="1"/>
</dbReference>
<dbReference type="Proteomes" id="UP000439113">
    <property type="component" value="Unassembled WGS sequence"/>
</dbReference>
<evidence type="ECO:0000259" key="1">
    <source>
        <dbReference type="Pfam" id="PF01575"/>
    </source>
</evidence>
<dbReference type="PANTHER" id="PTHR43437:SF3">
    <property type="entry name" value="HYDROXYACYL-THIOESTER DEHYDRATASE TYPE 2, MITOCHONDRIAL"/>
    <property type="match status" value="1"/>
</dbReference>